<reference evidence="1" key="1">
    <citation type="journal article" date="2020" name="bioRxiv">
        <title>Comparative genomics of Chlamydomonas.</title>
        <authorList>
            <person name="Craig R.J."/>
            <person name="Hasan A.R."/>
            <person name="Ness R.W."/>
            <person name="Keightley P.D."/>
        </authorList>
    </citation>
    <scope>NUCLEOTIDE SEQUENCE</scope>
    <source>
        <strain evidence="1">CCAP 11/70</strain>
    </source>
</reference>
<feature type="non-terminal residue" evidence="1">
    <location>
        <position position="1"/>
    </location>
</feature>
<accession>A0A835XWZ9</accession>
<protein>
    <submittedName>
        <fullName evidence="1">Uncharacterized protein</fullName>
    </submittedName>
</protein>
<evidence type="ECO:0000313" key="1">
    <source>
        <dbReference type="EMBL" id="KAG2489906.1"/>
    </source>
</evidence>
<name>A0A835XWZ9_9CHLO</name>
<gene>
    <name evidence="1" type="ORF">HYH03_011545</name>
</gene>
<dbReference type="AlphaFoldDB" id="A0A835XWZ9"/>
<dbReference type="EMBL" id="JAEHOE010000067">
    <property type="protein sequence ID" value="KAG2489906.1"/>
    <property type="molecule type" value="Genomic_DNA"/>
</dbReference>
<comment type="caution">
    <text evidence="1">The sequence shown here is derived from an EMBL/GenBank/DDBJ whole genome shotgun (WGS) entry which is preliminary data.</text>
</comment>
<organism evidence="1 2">
    <name type="scientific">Edaphochlamys debaryana</name>
    <dbReference type="NCBI Taxonomy" id="47281"/>
    <lineage>
        <taxon>Eukaryota</taxon>
        <taxon>Viridiplantae</taxon>
        <taxon>Chlorophyta</taxon>
        <taxon>core chlorophytes</taxon>
        <taxon>Chlorophyceae</taxon>
        <taxon>CS clade</taxon>
        <taxon>Chlamydomonadales</taxon>
        <taxon>Chlamydomonadales incertae sedis</taxon>
        <taxon>Edaphochlamys</taxon>
    </lineage>
</organism>
<proteinExistence type="predicted"/>
<keyword evidence="2" id="KW-1185">Reference proteome</keyword>
<sequence length="201" mass="20879">SDTIWAAPRTPGEAPAGTTTTAYSFTSTAPSLVAMSSPNIFTWNPIQVLVPSEAKWGGYFTIPSPPATSPATTTYTTIVPIPDPAPVFGCAGCAKNDPRRGYDVGGVIMQIQTINSTYAVASCSMTILNNANKTITVDSGHFYSSYAPLTTFAPGQFPTATITGLPGSEGTTVTMTQRVGGTKPTGTPPIYLACHFAVKAC</sequence>
<dbReference type="Proteomes" id="UP000612055">
    <property type="component" value="Unassembled WGS sequence"/>
</dbReference>
<evidence type="ECO:0000313" key="2">
    <source>
        <dbReference type="Proteomes" id="UP000612055"/>
    </source>
</evidence>